<gene>
    <name evidence="4" type="ORF">DQG23_05820</name>
</gene>
<keyword evidence="1" id="KW-0378">Hydrolase</keyword>
<dbReference type="Gene3D" id="2.60.120.260">
    <property type="entry name" value="Galactose-binding domain-like"/>
    <property type="match status" value="1"/>
</dbReference>
<sequence>MQNGTRYAKWHMAFGVSGFYDEPRPLIRRQPSGMRFKKHGGERMAGFKRQRFIPLLLMICMLFSTAAGNAAAANPAKTNGSYEEIAGHWASEELLQAIDNGVIQGDGSGSILPDRTITRGEFMAIVNRSFGFTEEASIDFKDLQAGDLAYTEAARAVKAAYIRGYEDLTIGIDKQVSREEAAVMLNRIVQLAAPSGGGGARSFKDAGEIASWSMDGVDAIVAANVMSGYEDRSFRPKNPISLAEAVVIANRAKAARGQDVYDKPGTYGPAAGMQSVGKNVVVAVPGVTLQNMHINGDLLLGEGIGEGDVTLNNVTVKGKTIIEGGGANSVHAVDSILLTVVVNNKNNTVRIHASGTSMLSSVTLLTPAILEGSGFAEVVIGEELPDGSIVKLLGSFQTVSVYAGGVTVDFMKGAIKQLRVYESALGVIANIGEGAVITRLELEAAIKTTGAGSILFAILGTKAKQSSFVKPPAKLEQSGTVQLPVSTASPASESTSSTPTPTVTPTTTPTPTSTPTSTPTATPTPEPTTYAVVNEGTGQAVIVHAANADLRVIQAAAKIAGYVEQSTGARLPIMDEFAWMSSNISDKLPIYVGITAQLSASSRSALPSMDDEGFIIEAGNGGMAIAGKTSAGTEHGVYEFIERYVGVRWLLPGPDGADVPQKSSILVPGGTVKQEPAFMSRILSPMTMPTNQTGPVQFEWARENRLPWRFNAYHNMYLMFPGAKYGTSNPEFYPIINGQRFIPSAQDISGWQPCFSEPATVTEAVKTIVKFFTDNPDQVSYSLGVNDSGGFCEENPNHPMYTGKVNSKGFHDMSDIYYNWVNQVAEEVLEVFPNKWFGVLAYENVIDPPSFALNPRVVPVLTKDRMAWLDPQVEAADDQLMEQWSEVATSTGWYDYIYGTPYAVPRIYPHLMADNYAKAKQMGVSVQYAEIYPNWGEGPKAWLSAKLQWNPDQDVDTLLQEWYERAVGPEAAPDLAAYYAHWEEFWTQRIPNSAWFQKYKNSIYLMFSDPIYLDLVTMEDMTVSRQLLESALAKAVTDKQKARASLLLRAFEYYEASAVSYMYSKANSGSGGDINLAIEQLFSDEDAGSEWTEKRIQLLESFKNDPVLLHPLDPRIFGLTWSGTPNLAGQFWNIVDYVKRHEPSGGPISDRLHGYTESADPRTKQIAQTLEKVLAGPPSLTVNGSFETATNQLPNGWAEWLTVAKQSTVTEHVYSGQAGVGIQLAGGGSMGGVLQNLTTKPGPLAGRLFFKVPENTVTANGTLQLIFHYRLKNETTVFFALRSESKRLADYAGEGWEAIDLFGEIPETVNGFEIDYAQLVVLVEGLPAESTIYVDDVEIYQY</sequence>
<dbReference type="PROSITE" id="PS51272">
    <property type="entry name" value="SLH"/>
    <property type="match status" value="3"/>
</dbReference>
<dbReference type="GO" id="GO:0016787">
    <property type="term" value="F:hydrolase activity"/>
    <property type="evidence" value="ECO:0007669"/>
    <property type="project" value="UniProtKB-KW"/>
</dbReference>
<feature type="domain" description="SLH" evidence="3">
    <location>
        <begin position="200"/>
        <end position="263"/>
    </location>
</feature>
<accession>A0A329MR86</accession>
<evidence type="ECO:0000256" key="1">
    <source>
        <dbReference type="ARBA" id="ARBA00022801"/>
    </source>
</evidence>
<evidence type="ECO:0000256" key="2">
    <source>
        <dbReference type="SAM" id="MobiDB-lite"/>
    </source>
</evidence>
<evidence type="ECO:0000313" key="5">
    <source>
        <dbReference type="Proteomes" id="UP000250369"/>
    </source>
</evidence>
<feature type="compositionally biased region" description="Low complexity" evidence="2">
    <location>
        <begin position="484"/>
        <end position="526"/>
    </location>
</feature>
<dbReference type="Gene3D" id="3.30.379.10">
    <property type="entry name" value="Chitobiase/beta-hexosaminidase domain 2-like"/>
    <property type="match status" value="1"/>
</dbReference>
<dbReference type="Pfam" id="PF00395">
    <property type="entry name" value="SLH"/>
    <property type="match status" value="2"/>
</dbReference>
<feature type="region of interest" description="Disordered" evidence="2">
    <location>
        <begin position="479"/>
        <end position="526"/>
    </location>
</feature>
<organism evidence="4 5">
    <name type="scientific">Paenibacillus contaminans</name>
    <dbReference type="NCBI Taxonomy" id="450362"/>
    <lineage>
        <taxon>Bacteria</taxon>
        <taxon>Bacillati</taxon>
        <taxon>Bacillota</taxon>
        <taxon>Bacilli</taxon>
        <taxon>Bacillales</taxon>
        <taxon>Paenibacillaceae</taxon>
        <taxon>Paenibacillus</taxon>
    </lineage>
</organism>
<evidence type="ECO:0000313" key="4">
    <source>
        <dbReference type="EMBL" id="RAV22455.1"/>
    </source>
</evidence>
<comment type="caution">
    <text evidence="4">The sequence shown here is derived from an EMBL/GenBank/DDBJ whole genome shotgun (WGS) entry which is preliminary data.</text>
</comment>
<keyword evidence="5" id="KW-1185">Reference proteome</keyword>
<dbReference type="EMBL" id="QMFB01000002">
    <property type="protein sequence ID" value="RAV22455.1"/>
    <property type="molecule type" value="Genomic_DNA"/>
</dbReference>
<feature type="domain" description="SLH" evidence="3">
    <location>
        <begin position="77"/>
        <end position="140"/>
    </location>
</feature>
<dbReference type="PANTHER" id="PTHR47406">
    <property type="entry name" value="COAGULATION FACTOR 5/8 TYPE, C-TERMINAL"/>
    <property type="match status" value="1"/>
</dbReference>
<dbReference type="InterPro" id="IPR001119">
    <property type="entry name" value="SLH_dom"/>
</dbReference>
<dbReference type="PANTHER" id="PTHR47406:SF2">
    <property type="entry name" value="ALPHA GLUCURONIDASE N-TERMINAL DOMAIN-CONTAINING PROTEIN"/>
    <property type="match status" value="1"/>
</dbReference>
<reference evidence="4 5" key="1">
    <citation type="journal article" date="2009" name="Int. J. Syst. Evol. Microbiol.">
        <title>Paenibacillus contaminans sp. nov., isolated from a contaminated laboratory plate.</title>
        <authorList>
            <person name="Chou J.H."/>
            <person name="Lee J.H."/>
            <person name="Lin M.C."/>
            <person name="Chang P.S."/>
            <person name="Arun A.B."/>
            <person name="Young C.C."/>
            <person name="Chen W.M."/>
        </authorList>
    </citation>
    <scope>NUCLEOTIDE SEQUENCE [LARGE SCALE GENOMIC DNA]</scope>
    <source>
        <strain evidence="4 5">CKOBP-6</strain>
    </source>
</reference>
<dbReference type="Pfam" id="PF16126">
    <property type="entry name" value="DUF4838"/>
    <property type="match status" value="1"/>
</dbReference>
<evidence type="ECO:0000259" key="3">
    <source>
        <dbReference type="PROSITE" id="PS51272"/>
    </source>
</evidence>
<dbReference type="InterPro" id="IPR032287">
    <property type="entry name" value="DUF4838"/>
</dbReference>
<dbReference type="GO" id="GO:0005975">
    <property type="term" value="P:carbohydrate metabolic process"/>
    <property type="evidence" value="ECO:0007669"/>
    <property type="project" value="UniProtKB-ARBA"/>
</dbReference>
<dbReference type="SUPFAM" id="SSF55545">
    <property type="entry name" value="beta-N-acetylhexosaminidase-like domain"/>
    <property type="match status" value="1"/>
</dbReference>
<proteinExistence type="predicted"/>
<dbReference type="Proteomes" id="UP000250369">
    <property type="component" value="Unassembled WGS sequence"/>
</dbReference>
<name>A0A329MR86_9BACL</name>
<feature type="domain" description="SLH" evidence="3">
    <location>
        <begin position="141"/>
        <end position="199"/>
    </location>
</feature>
<dbReference type="InterPro" id="IPR029018">
    <property type="entry name" value="Hex-like_dom2"/>
</dbReference>
<protein>
    <recommendedName>
        <fullName evidence="3">SLH domain-containing protein</fullName>
    </recommendedName>
</protein>